<dbReference type="Proteomes" id="UP000249700">
    <property type="component" value="Unassembled WGS sequence"/>
</dbReference>
<evidence type="ECO:0000256" key="1">
    <source>
        <dbReference type="SAM" id="MobiDB-lite"/>
    </source>
</evidence>
<comment type="caution">
    <text evidence="3">The sequence shown here is derived from an EMBL/GenBank/DDBJ whole genome shotgun (WGS) entry which is preliminary data.</text>
</comment>
<dbReference type="AlphaFoldDB" id="A0A328XQX3"/>
<proteinExistence type="predicted"/>
<evidence type="ECO:0000313" key="4">
    <source>
        <dbReference type="Proteomes" id="UP000249700"/>
    </source>
</evidence>
<feature type="compositionally biased region" description="Basic residues" evidence="1">
    <location>
        <begin position="1"/>
        <end position="12"/>
    </location>
</feature>
<sequence length="151" mass="16264">MPRPVRHSRAHRPHGDTGPRIRPDRRLAWLALVAMLLVFVGPLISQSQRLLVHEQPDMPMAQAQAQAQATSVTETHEPADHGGMRHHADALAACGYCLLFAHTPGLVPTLAPLATTPPPARARPVASLPLAHSEASYPAFAPRAPPRSLMS</sequence>
<dbReference type="InterPro" id="IPR021333">
    <property type="entry name" value="DUF2946"/>
</dbReference>
<evidence type="ECO:0008006" key="5">
    <source>
        <dbReference type="Google" id="ProtNLM"/>
    </source>
</evidence>
<protein>
    <recommendedName>
        <fullName evidence="5">DUF2946 family protein</fullName>
    </recommendedName>
</protein>
<accession>A0A328XQX3</accession>
<keyword evidence="2" id="KW-0812">Transmembrane</keyword>
<reference evidence="3 4" key="1">
    <citation type="submission" date="2018-06" db="EMBL/GenBank/DDBJ databases">
        <title>Comparative analysis of microorganisms from saline springs in Andes Mountain Range, Colombia.</title>
        <authorList>
            <person name="Rubin E."/>
        </authorList>
    </citation>
    <scope>NUCLEOTIDE SEQUENCE [LARGE SCALE GENOMIC DNA]</scope>
    <source>
        <strain evidence="3 4">USBA-857</strain>
    </source>
</reference>
<dbReference type="RefSeq" id="WP_146742484.1">
    <property type="nucleotide sequence ID" value="NZ_QLSX01000006.1"/>
</dbReference>
<feature type="region of interest" description="Disordered" evidence="1">
    <location>
        <begin position="1"/>
        <end position="21"/>
    </location>
</feature>
<dbReference type="OrthoDB" id="6896047at2"/>
<evidence type="ECO:0000313" key="3">
    <source>
        <dbReference type="EMBL" id="RAR60985.1"/>
    </source>
</evidence>
<gene>
    <name evidence="3" type="ORF">BCL93_106191</name>
</gene>
<dbReference type="Pfam" id="PF11162">
    <property type="entry name" value="DUF2946"/>
    <property type="match status" value="1"/>
</dbReference>
<keyword evidence="2" id="KW-1133">Transmembrane helix</keyword>
<keyword evidence="2" id="KW-0472">Membrane</keyword>
<dbReference type="EMBL" id="QLSX01000006">
    <property type="protein sequence ID" value="RAR60985.1"/>
    <property type="molecule type" value="Genomic_DNA"/>
</dbReference>
<feature type="region of interest" description="Disordered" evidence="1">
    <location>
        <begin position="61"/>
        <end position="82"/>
    </location>
</feature>
<organism evidence="3 4">
    <name type="scientific">Onishia taeanensis</name>
    <dbReference type="NCBI Taxonomy" id="284577"/>
    <lineage>
        <taxon>Bacteria</taxon>
        <taxon>Pseudomonadati</taxon>
        <taxon>Pseudomonadota</taxon>
        <taxon>Gammaproteobacteria</taxon>
        <taxon>Oceanospirillales</taxon>
        <taxon>Halomonadaceae</taxon>
        <taxon>Onishia</taxon>
    </lineage>
</organism>
<evidence type="ECO:0000256" key="2">
    <source>
        <dbReference type="SAM" id="Phobius"/>
    </source>
</evidence>
<feature type="transmembrane region" description="Helical" evidence="2">
    <location>
        <begin position="27"/>
        <end position="45"/>
    </location>
</feature>
<name>A0A328XQX3_9GAMM</name>